<protein>
    <recommendedName>
        <fullName evidence="3">FXSXX-COOH protein</fullName>
    </recommendedName>
</protein>
<gene>
    <name evidence="1" type="ORF">ACIBP5_24630</name>
</gene>
<comment type="caution">
    <text evidence="1">The sequence shown here is derived from an EMBL/GenBank/DDBJ whole genome shotgun (WGS) entry which is preliminary data.</text>
</comment>
<dbReference type="EMBL" id="JBITMB010000005">
    <property type="protein sequence ID" value="MFI7443169.1"/>
    <property type="molecule type" value="Genomic_DNA"/>
</dbReference>
<evidence type="ECO:0000313" key="2">
    <source>
        <dbReference type="Proteomes" id="UP001612928"/>
    </source>
</evidence>
<dbReference type="RefSeq" id="WP_397023255.1">
    <property type="nucleotide sequence ID" value="NZ_JBITMB010000005.1"/>
</dbReference>
<proteinExistence type="predicted"/>
<name>A0ABW8A8S8_9ACTN</name>
<dbReference type="Proteomes" id="UP001612928">
    <property type="component" value="Unassembled WGS sequence"/>
</dbReference>
<evidence type="ECO:0000313" key="1">
    <source>
        <dbReference type="EMBL" id="MFI7443169.1"/>
    </source>
</evidence>
<keyword evidence="2" id="KW-1185">Reference proteome</keyword>
<sequence length="61" mass="6329">MDPVIAELTATPVRAFLAGLAELSPASRNGLGLNVASALCARSTRRPANSDLEDSHLPADQ</sequence>
<accession>A0ABW8A8S8</accession>
<evidence type="ECO:0008006" key="3">
    <source>
        <dbReference type="Google" id="ProtNLM"/>
    </source>
</evidence>
<reference evidence="1 2" key="1">
    <citation type="submission" date="2024-10" db="EMBL/GenBank/DDBJ databases">
        <title>The Natural Products Discovery Center: Release of the First 8490 Sequenced Strains for Exploring Actinobacteria Biosynthetic Diversity.</title>
        <authorList>
            <person name="Kalkreuter E."/>
            <person name="Kautsar S.A."/>
            <person name="Yang D."/>
            <person name="Bader C.D."/>
            <person name="Teijaro C.N."/>
            <person name="Fluegel L."/>
            <person name="Davis C.M."/>
            <person name="Simpson J.R."/>
            <person name="Lauterbach L."/>
            <person name="Steele A.D."/>
            <person name="Gui C."/>
            <person name="Meng S."/>
            <person name="Li G."/>
            <person name="Viehrig K."/>
            <person name="Ye F."/>
            <person name="Su P."/>
            <person name="Kiefer A.F."/>
            <person name="Nichols A."/>
            <person name="Cepeda A.J."/>
            <person name="Yan W."/>
            <person name="Fan B."/>
            <person name="Jiang Y."/>
            <person name="Adhikari A."/>
            <person name="Zheng C.-J."/>
            <person name="Schuster L."/>
            <person name="Cowan T.M."/>
            <person name="Smanski M.J."/>
            <person name="Chevrette M.G."/>
            <person name="De Carvalho L.P.S."/>
            <person name="Shen B."/>
        </authorList>
    </citation>
    <scope>NUCLEOTIDE SEQUENCE [LARGE SCALE GENOMIC DNA]</scope>
    <source>
        <strain evidence="1 2">NPDC049503</strain>
    </source>
</reference>
<organism evidence="1 2">
    <name type="scientific">Nonomuraea indica</name>
    <dbReference type="NCBI Taxonomy" id="1581193"/>
    <lineage>
        <taxon>Bacteria</taxon>
        <taxon>Bacillati</taxon>
        <taxon>Actinomycetota</taxon>
        <taxon>Actinomycetes</taxon>
        <taxon>Streptosporangiales</taxon>
        <taxon>Streptosporangiaceae</taxon>
        <taxon>Nonomuraea</taxon>
    </lineage>
</organism>